<feature type="coiled-coil region" evidence="6">
    <location>
        <begin position="409"/>
        <end position="447"/>
    </location>
</feature>
<keyword evidence="3" id="KW-0597">Phosphoprotein</keyword>
<gene>
    <name evidence="9" type="ORF">HH216_18405</name>
</gene>
<feature type="domain" description="PAC" evidence="8">
    <location>
        <begin position="216"/>
        <end position="271"/>
    </location>
</feature>
<dbReference type="InterPro" id="IPR003661">
    <property type="entry name" value="HisK_dim/P_dom"/>
</dbReference>
<dbReference type="InterPro" id="IPR000700">
    <property type="entry name" value="PAS-assoc_C"/>
</dbReference>
<comment type="catalytic activity">
    <reaction evidence="1">
        <text>ATP + protein L-histidine = ADP + protein N-phospho-L-histidine.</text>
        <dbReference type="EC" id="2.7.13.3"/>
    </reaction>
</comment>
<dbReference type="InterPro" id="IPR013655">
    <property type="entry name" value="PAS_fold_3"/>
</dbReference>
<dbReference type="InterPro" id="IPR013656">
    <property type="entry name" value="PAS_4"/>
</dbReference>
<dbReference type="InterPro" id="IPR003594">
    <property type="entry name" value="HATPase_dom"/>
</dbReference>
<evidence type="ECO:0000259" key="7">
    <source>
        <dbReference type="PROSITE" id="PS50109"/>
    </source>
</evidence>
<dbReference type="SMART" id="SM00388">
    <property type="entry name" value="HisKA"/>
    <property type="match status" value="1"/>
</dbReference>
<dbReference type="SMART" id="SM00091">
    <property type="entry name" value="PAS"/>
    <property type="match status" value="3"/>
</dbReference>
<dbReference type="EC" id="2.7.13.3" evidence="2"/>
<dbReference type="GO" id="GO:0000155">
    <property type="term" value="F:phosphorelay sensor kinase activity"/>
    <property type="evidence" value="ECO:0007669"/>
    <property type="project" value="InterPro"/>
</dbReference>
<dbReference type="InterPro" id="IPR005467">
    <property type="entry name" value="His_kinase_dom"/>
</dbReference>
<protein>
    <recommendedName>
        <fullName evidence="2">histidine kinase</fullName>
        <ecNumber evidence="2">2.7.13.3</ecNumber>
    </recommendedName>
</protein>
<dbReference type="Pfam" id="PF08448">
    <property type="entry name" value="PAS_4"/>
    <property type="match status" value="1"/>
</dbReference>
<keyword evidence="6" id="KW-0175">Coiled coil</keyword>
<name>A0A7L5DNU1_9BACT</name>
<dbReference type="InterPro" id="IPR036890">
    <property type="entry name" value="HATPase_C_sf"/>
</dbReference>
<dbReference type="AlphaFoldDB" id="A0A7L5DNU1"/>
<evidence type="ECO:0000256" key="4">
    <source>
        <dbReference type="ARBA" id="ARBA00022679"/>
    </source>
</evidence>
<evidence type="ECO:0000256" key="5">
    <source>
        <dbReference type="ARBA" id="ARBA00022777"/>
    </source>
</evidence>
<sequence length="678" mass="75132">MTGDQQFSATLHEQLDVNFALQAAGLGVWEYNPVTGLIDWDRQTQALFGIADSNSIPYEQAIRHIHPDDVQRVDEAVQWAVNPQSGGIYDQTYRTIGVDDGMLRWVRFAGRTYRTESGELIRFGGITQEVTQQVTDRQKISDDARLADLVKATPAATAVYMGRDMLIQQVNTAMLAIWGKDESVIGKTLHVAIPELDGQPFLAQLQHVFDTGEPFRQAEGMAELIENGQPRTVWFNHAYNPLYDSDGQIYGVINIAIDVTEQVLIRQTLQNNEIALNNTIELAELGTFSVDVATNLLTASPRVADWFGFDKLTANTEAFISGVGEGDRDHVRTSLYNTLLPGSDGRYDVIHSAINAKTGNQVILHAMGRVYFAPNGQPVKIEGTAQDITAQRELQLLLEQQVQERTGELATTNRELAASNEEYASINEELEEANNLLTRSNENLQTFAYIASHDLQEPLRKIQQFGDLLKTRLAGQVDKDELTYLERMQVAASRMSILIKDLLDFSRISTQRSIDELVALQTVTDAALTVLDWTITETEAQVAVDALPTVRGDAVQLGQLFQNLISNALKFRQPGVPPAIRISSHIIRAEQLPASIKPARRMAFYCRIDVADNGIGFEEKYLDRIFQVFQRLHGKDQYAGTGVGLAICEKVVANHGGAITAISQPGLGATFMIYLPAD</sequence>
<dbReference type="PROSITE" id="PS50113">
    <property type="entry name" value="PAC"/>
    <property type="match status" value="3"/>
</dbReference>
<dbReference type="SMART" id="SM00387">
    <property type="entry name" value="HATPase_c"/>
    <property type="match status" value="1"/>
</dbReference>
<evidence type="ECO:0000256" key="2">
    <source>
        <dbReference type="ARBA" id="ARBA00012438"/>
    </source>
</evidence>
<evidence type="ECO:0000313" key="10">
    <source>
        <dbReference type="Proteomes" id="UP000501128"/>
    </source>
</evidence>
<dbReference type="Pfam" id="PF02518">
    <property type="entry name" value="HATPase_c"/>
    <property type="match status" value="1"/>
</dbReference>
<dbReference type="PRINTS" id="PR00344">
    <property type="entry name" value="BCTRLSENSOR"/>
</dbReference>
<dbReference type="InterPro" id="IPR036097">
    <property type="entry name" value="HisK_dim/P_sf"/>
</dbReference>
<dbReference type="CDD" id="cd00082">
    <property type="entry name" value="HisKA"/>
    <property type="match status" value="1"/>
</dbReference>
<accession>A0A7L5DNU1</accession>
<keyword evidence="10" id="KW-1185">Reference proteome</keyword>
<dbReference type="EMBL" id="CP051677">
    <property type="protein sequence ID" value="QJD80164.1"/>
    <property type="molecule type" value="Genomic_DNA"/>
</dbReference>
<dbReference type="RefSeq" id="WP_169552123.1">
    <property type="nucleotide sequence ID" value="NZ_CP051677.1"/>
</dbReference>
<evidence type="ECO:0000256" key="6">
    <source>
        <dbReference type="SAM" id="Coils"/>
    </source>
</evidence>
<dbReference type="PANTHER" id="PTHR43304:SF1">
    <property type="entry name" value="PAC DOMAIN-CONTAINING PROTEIN"/>
    <property type="match status" value="1"/>
</dbReference>
<dbReference type="NCBIfam" id="TIGR00229">
    <property type="entry name" value="sensory_box"/>
    <property type="match status" value="2"/>
</dbReference>
<dbReference type="KEGG" id="srho:HH216_18405"/>
<dbReference type="InterPro" id="IPR004358">
    <property type="entry name" value="Sig_transdc_His_kin-like_C"/>
</dbReference>
<dbReference type="PROSITE" id="PS50109">
    <property type="entry name" value="HIS_KIN"/>
    <property type="match status" value="1"/>
</dbReference>
<dbReference type="PANTHER" id="PTHR43304">
    <property type="entry name" value="PHYTOCHROME-LIKE PROTEIN CPH1"/>
    <property type="match status" value="1"/>
</dbReference>
<feature type="domain" description="Histidine kinase" evidence="7">
    <location>
        <begin position="450"/>
        <end position="678"/>
    </location>
</feature>
<keyword evidence="4" id="KW-0808">Transferase</keyword>
<proteinExistence type="predicted"/>
<feature type="domain" description="PAC" evidence="8">
    <location>
        <begin position="89"/>
        <end position="142"/>
    </location>
</feature>
<dbReference type="InterPro" id="IPR052162">
    <property type="entry name" value="Sensor_kinase/Photoreceptor"/>
</dbReference>
<dbReference type="Gene3D" id="3.30.565.10">
    <property type="entry name" value="Histidine kinase-like ATPase, C-terminal domain"/>
    <property type="match status" value="1"/>
</dbReference>
<dbReference type="SUPFAM" id="SSF55785">
    <property type="entry name" value="PYP-like sensor domain (PAS domain)"/>
    <property type="match status" value="3"/>
</dbReference>
<evidence type="ECO:0000256" key="3">
    <source>
        <dbReference type="ARBA" id="ARBA00022553"/>
    </source>
</evidence>
<evidence type="ECO:0000256" key="1">
    <source>
        <dbReference type="ARBA" id="ARBA00000085"/>
    </source>
</evidence>
<dbReference type="InterPro" id="IPR000014">
    <property type="entry name" value="PAS"/>
</dbReference>
<dbReference type="Proteomes" id="UP000501128">
    <property type="component" value="Chromosome"/>
</dbReference>
<dbReference type="InterPro" id="IPR035965">
    <property type="entry name" value="PAS-like_dom_sf"/>
</dbReference>
<keyword evidence="5" id="KW-0418">Kinase</keyword>
<evidence type="ECO:0000259" key="8">
    <source>
        <dbReference type="PROSITE" id="PS50113"/>
    </source>
</evidence>
<dbReference type="Pfam" id="PF08447">
    <property type="entry name" value="PAS_3"/>
    <property type="match status" value="1"/>
</dbReference>
<dbReference type="SUPFAM" id="SSF47384">
    <property type="entry name" value="Homodimeric domain of signal transducing histidine kinase"/>
    <property type="match status" value="1"/>
</dbReference>
<reference evidence="9 10" key="1">
    <citation type="submission" date="2020-04" db="EMBL/GenBank/DDBJ databases">
        <title>Genome sequencing of novel species.</title>
        <authorList>
            <person name="Heo J."/>
            <person name="Kim S.-J."/>
            <person name="Kim J.-S."/>
            <person name="Hong S.-B."/>
            <person name="Kwon S.-W."/>
        </authorList>
    </citation>
    <scope>NUCLEOTIDE SEQUENCE [LARGE SCALE GENOMIC DNA]</scope>
    <source>
        <strain evidence="9 10">CJU-R4</strain>
    </source>
</reference>
<dbReference type="Pfam" id="PF00512">
    <property type="entry name" value="HisKA"/>
    <property type="match status" value="1"/>
</dbReference>
<feature type="domain" description="PAC" evidence="8">
    <location>
        <begin position="343"/>
        <end position="400"/>
    </location>
</feature>
<organism evidence="9 10">
    <name type="scientific">Spirosoma rhododendri</name>
    <dbReference type="NCBI Taxonomy" id="2728024"/>
    <lineage>
        <taxon>Bacteria</taxon>
        <taxon>Pseudomonadati</taxon>
        <taxon>Bacteroidota</taxon>
        <taxon>Cytophagia</taxon>
        <taxon>Cytophagales</taxon>
        <taxon>Cytophagaceae</taxon>
        <taxon>Spirosoma</taxon>
    </lineage>
</organism>
<evidence type="ECO:0000313" key="9">
    <source>
        <dbReference type="EMBL" id="QJD80164.1"/>
    </source>
</evidence>
<dbReference type="SUPFAM" id="SSF55874">
    <property type="entry name" value="ATPase domain of HSP90 chaperone/DNA topoisomerase II/histidine kinase"/>
    <property type="match status" value="1"/>
</dbReference>
<dbReference type="Gene3D" id="3.30.450.20">
    <property type="entry name" value="PAS domain"/>
    <property type="match status" value="3"/>
</dbReference>
<dbReference type="Gene3D" id="1.10.287.130">
    <property type="match status" value="1"/>
</dbReference>